<evidence type="ECO:0000313" key="6">
    <source>
        <dbReference type="Proteomes" id="UP000626180"/>
    </source>
</evidence>
<dbReference type="Pfam" id="PF13561">
    <property type="entry name" value="adh_short_C2"/>
    <property type="match status" value="1"/>
</dbReference>
<evidence type="ECO:0000313" key="3">
    <source>
        <dbReference type="EMBL" id="MBF8639736.1"/>
    </source>
</evidence>
<reference evidence="4 5" key="1">
    <citation type="submission" date="2018-06" db="EMBL/GenBank/DDBJ databases">
        <authorList>
            <consortium name="Pathogen Informatics"/>
            <person name="Doyle S."/>
        </authorList>
    </citation>
    <scope>NUCLEOTIDE SEQUENCE [LARGE SCALE GENOMIC DNA]</scope>
    <source>
        <strain evidence="4 5">NCTC11842</strain>
    </source>
</reference>
<keyword evidence="6" id="KW-1185">Reference proteome</keyword>
<dbReference type="EMBL" id="JADMCD010000001">
    <property type="protein sequence ID" value="MBF8639736.1"/>
    <property type="molecule type" value="Genomic_DNA"/>
</dbReference>
<dbReference type="RefSeq" id="WP_010796954.1">
    <property type="nucleotide sequence ID" value="NZ_FQYS01000002.1"/>
</dbReference>
<dbReference type="PROSITE" id="PS00061">
    <property type="entry name" value="ADH_SHORT"/>
    <property type="match status" value="1"/>
</dbReference>
<dbReference type="PANTHER" id="PTHR48107">
    <property type="entry name" value="NADPH-DEPENDENT ALDEHYDE REDUCTASE-LIKE PROTEIN, CHLOROPLASTIC-RELATED"/>
    <property type="match status" value="1"/>
</dbReference>
<dbReference type="AlphaFoldDB" id="A0A2X2C6Z7"/>
<dbReference type="PRINTS" id="PR00081">
    <property type="entry name" value="GDHRDH"/>
</dbReference>
<sequence>MSKIILITGASRGIGREAARLAGARGWRVGVNYTADETAANECVALVEQAGGEAIAIRGDVSVEANVLAMFDTIQHKFGGLDGLVNNAGITGQSLQLADMPIDRMRRMFEVNILGAFLCAREAARRMSTERGGRGGVIVNVSSVAARLGSPNEYVDYAASKGAIDTMTLGLSKELGPQGVRVNAVRPGLTLTEIHASGGDPDRGLRLGVTTPMGRSGEPQEIAAGIIWLLSDEASYASGAILDISGGR</sequence>
<proteinExistence type="inferred from homology"/>
<dbReference type="InterPro" id="IPR020904">
    <property type="entry name" value="Sc_DH/Rdtase_CS"/>
</dbReference>
<dbReference type="GO" id="GO:0047936">
    <property type="term" value="F:glucose 1-dehydrogenase [NAD(P)+] activity"/>
    <property type="evidence" value="ECO:0007669"/>
    <property type="project" value="UniProtKB-EC"/>
</dbReference>
<name>A0A2X2C6Z7_PSELU</name>
<keyword evidence="2 4" id="KW-0560">Oxidoreductase</keyword>
<gene>
    <name evidence="3" type="ORF">IRZ65_03420</name>
    <name evidence="4" type="ORF">NCTC11842_00973</name>
</gene>
<dbReference type="Proteomes" id="UP000250443">
    <property type="component" value="Unassembled WGS sequence"/>
</dbReference>
<dbReference type="InterPro" id="IPR036291">
    <property type="entry name" value="NAD(P)-bd_dom_sf"/>
</dbReference>
<protein>
    <submittedName>
        <fullName evidence="4">Putative oxidoreductase</fullName>
        <ecNumber evidence="4">1.1.1.47</ecNumber>
    </submittedName>
    <submittedName>
        <fullName evidence="3">SDR family oxidoreductase</fullName>
    </submittedName>
</protein>
<dbReference type="InterPro" id="IPR002347">
    <property type="entry name" value="SDR_fam"/>
</dbReference>
<dbReference type="SUPFAM" id="SSF51735">
    <property type="entry name" value="NAD(P)-binding Rossmann-fold domains"/>
    <property type="match status" value="1"/>
</dbReference>
<evidence type="ECO:0000313" key="5">
    <source>
        <dbReference type="Proteomes" id="UP000250443"/>
    </source>
</evidence>
<dbReference type="Gene3D" id="3.40.50.720">
    <property type="entry name" value="NAD(P)-binding Rossmann-like Domain"/>
    <property type="match status" value="1"/>
</dbReference>
<reference evidence="3 6" key="2">
    <citation type="submission" date="2020-10" db="EMBL/GenBank/DDBJ databases">
        <title>Genome sequences of Pseudomonas isolates.</title>
        <authorList>
            <person name="Wessels L."/>
            <person name="Reich F."/>
            <person name="Hammerl J."/>
        </authorList>
    </citation>
    <scope>NUCLEOTIDE SEQUENCE [LARGE SCALE GENOMIC DNA]</scope>
    <source>
        <strain evidence="3 6">20-MO00624-0</strain>
    </source>
</reference>
<dbReference type="Proteomes" id="UP000626180">
    <property type="component" value="Unassembled WGS sequence"/>
</dbReference>
<evidence type="ECO:0000256" key="1">
    <source>
        <dbReference type="ARBA" id="ARBA00006484"/>
    </source>
</evidence>
<dbReference type="NCBIfam" id="NF005400">
    <property type="entry name" value="PRK06947.1"/>
    <property type="match status" value="1"/>
</dbReference>
<comment type="similarity">
    <text evidence="1">Belongs to the short-chain dehydrogenases/reductases (SDR) family.</text>
</comment>
<dbReference type="FunFam" id="3.40.50.720:FF:000084">
    <property type="entry name" value="Short-chain dehydrogenase reductase"/>
    <property type="match status" value="1"/>
</dbReference>
<dbReference type="PANTHER" id="PTHR48107:SF7">
    <property type="entry name" value="RE15974P"/>
    <property type="match status" value="1"/>
</dbReference>
<accession>A0A2X2C6Z7</accession>
<organism evidence="4 5">
    <name type="scientific">Pseudomonas luteola</name>
    <dbReference type="NCBI Taxonomy" id="47886"/>
    <lineage>
        <taxon>Bacteria</taxon>
        <taxon>Pseudomonadati</taxon>
        <taxon>Pseudomonadota</taxon>
        <taxon>Gammaproteobacteria</taxon>
        <taxon>Pseudomonadales</taxon>
        <taxon>Pseudomonadaceae</taxon>
        <taxon>Pseudomonas</taxon>
    </lineage>
</organism>
<dbReference type="EMBL" id="UAUF01000008">
    <property type="protein sequence ID" value="SPZ03003.1"/>
    <property type="molecule type" value="Genomic_DNA"/>
</dbReference>
<dbReference type="CDD" id="cd05233">
    <property type="entry name" value="SDR_c"/>
    <property type="match status" value="1"/>
</dbReference>
<dbReference type="PRINTS" id="PR00080">
    <property type="entry name" value="SDRFAMILY"/>
</dbReference>
<evidence type="ECO:0000313" key="4">
    <source>
        <dbReference type="EMBL" id="SPZ03003.1"/>
    </source>
</evidence>
<dbReference type="EC" id="1.1.1.47" evidence="4"/>
<evidence type="ECO:0000256" key="2">
    <source>
        <dbReference type="ARBA" id="ARBA00023002"/>
    </source>
</evidence>